<dbReference type="GO" id="GO:0005524">
    <property type="term" value="F:ATP binding"/>
    <property type="evidence" value="ECO:0007669"/>
    <property type="project" value="UniProtKB-KW"/>
</dbReference>
<keyword evidence="3 8" id="KW-0347">Helicase</keyword>
<evidence type="ECO:0000313" key="8">
    <source>
        <dbReference type="EMBL" id="MBA4669688.1"/>
    </source>
</evidence>
<evidence type="ECO:0000256" key="5">
    <source>
        <dbReference type="PROSITE-ProRule" id="PRU00552"/>
    </source>
</evidence>
<dbReference type="PROSITE" id="PS51195">
    <property type="entry name" value="Q_MOTIF"/>
    <property type="match status" value="1"/>
</dbReference>
<evidence type="ECO:0000256" key="3">
    <source>
        <dbReference type="ARBA" id="ARBA00022806"/>
    </source>
</evidence>
<dbReference type="InterPro" id="IPR027417">
    <property type="entry name" value="P-loop_NTPase"/>
</dbReference>
<dbReference type="SUPFAM" id="SSF52540">
    <property type="entry name" value="P-loop containing nucleoside triphosphate hydrolases"/>
    <property type="match status" value="1"/>
</dbReference>
<dbReference type="PANTHER" id="PTHR37724">
    <property type="entry name" value="OS02G0564300 PROTEIN"/>
    <property type="match status" value="1"/>
</dbReference>
<feature type="region of interest" description="Disordered" evidence="6">
    <location>
        <begin position="110"/>
        <end position="137"/>
    </location>
</feature>
<protein>
    <submittedName>
        <fullName evidence="8">RNA helicase</fullName>
        <ecNumber evidence="8">3.6.4.13</ecNumber>
    </submittedName>
</protein>
<dbReference type="AlphaFoldDB" id="A0A7C9ET61"/>
<accession>A0A7C9ET61</accession>
<feature type="region of interest" description="Disordered" evidence="6">
    <location>
        <begin position="209"/>
        <end position="232"/>
    </location>
</feature>
<dbReference type="InterPro" id="IPR014014">
    <property type="entry name" value="RNA_helicase_DEAD_Q_motif"/>
</dbReference>
<proteinExistence type="predicted"/>
<dbReference type="PANTHER" id="PTHR37724:SF1">
    <property type="entry name" value="OS02G0564300 PROTEIN"/>
    <property type="match status" value="1"/>
</dbReference>
<dbReference type="GO" id="GO:0016787">
    <property type="term" value="F:hydrolase activity"/>
    <property type="evidence" value="ECO:0007669"/>
    <property type="project" value="UniProtKB-KW"/>
</dbReference>
<evidence type="ECO:0000256" key="4">
    <source>
        <dbReference type="ARBA" id="ARBA00022840"/>
    </source>
</evidence>
<evidence type="ECO:0000256" key="6">
    <source>
        <dbReference type="SAM" id="MobiDB-lite"/>
    </source>
</evidence>
<reference evidence="8" key="2">
    <citation type="submission" date="2020-07" db="EMBL/GenBank/DDBJ databases">
        <authorList>
            <person name="Vera ALvarez R."/>
            <person name="Arias-Moreno D.M."/>
            <person name="Jimenez-Jacinto V."/>
            <person name="Jimenez-Bremont J.F."/>
            <person name="Swaminathan K."/>
            <person name="Moose S.P."/>
            <person name="Guerrero-Gonzalez M.L."/>
            <person name="Marino-Ramirez L."/>
            <person name="Landsman D."/>
            <person name="Rodriguez-Kessler M."/>
            <person name="Delgado-Sanchez P."/>
        </authorList>
    </citation>
    <scope>NUCLEOTIDE SEQUENCE</scope>
    <source>
        <tissue evidence="8">Cladode</tissue>
    </source>
</reference>
<dbReference type="GO" id="GO:0003724">
    <property type="term" value="F:RNA helicase activity"/>
    <property type="evidence" value="ECO:0007669"/>
    <property type="project" value="UniProtKB-EC"/>
</dbReference>
<evidence type="ECO:0000256" key="1">
    <source>
        <dbReference type="ARBA" id="ARBA00022741"/>
    </source>
</evidence>
<name>A0A7C9ET61_OPUST</name>
<keyword evidence="4" id="KW-0067">ATP-binding</keyword>
<sequence length="395" mass="44532">MLSGVISRESSLRRRQLFSLLWFRSMGGGPRTFPGGLNKWQWKRLHEKKAREKEKRLLDQEKQLYQARLRSQIRSTLSGQPESDMVHKPMSPKDHIKALADRFMKPGAEDLWNDDDGPVHSTTRKPGPTKPIDPPIDLRKLVRDGNADGSWGFSGISQQKRDFSSYTGFTGRGYGVSDVESLSNLGVLCMNLQQQRGYSVSTRGRFNTRFQKRGNDSSSSDDDDIEDSGYGSVRENARWPRFSLDGGSEDEAEREGGKSVKGFMGNAALGKYDVKITKRRILKDLEDYAEQEYDDEGNLSKRIEQIRQEVNERKLAVVEKEKSQEEIEQGEDDSIASRKRFEDSGISPMTVKALTSAGFVLMTRVQEATLSIFHEGKDALVKARSGTGKTAAFLF</sequence>
<dbReference type="EMBL" id="GISG01244653">
    <property type="protein sequence ID" value="MBA4669688.1"/>
    <property type="molecule type" value="Transcribed_RNA"/>
</dbReference>
<dbReference type="EC" id="3.6.4.13" evidence="8"/>
<dbReference type="Gene3D" id="3.40.50.300">
    <property type="entry name" value="P-loop containing nucleotide triphosphate hydrolases"/>
    <property type="match status" value="1"/>
</dbReference>
<keyword evidence="1" id="KW-0547">Nucleotide-binding</keyword>
<evidence type="ECO:0000259" key="7">
    <source>
        <dbReference type="PROSITE" id="PS51195"/>
    </source>
</evidence>
<feature type="domain" description="DEAD-box RNA helicase Q" evidence="7">
    <location>
        <begin position="339"/>
        <end position="367"/>
    </location>
</feature>
<feature type="short sequence motif" description="Q motif" evidence="5">
    <location>
        <begin position="339"/>
        <end position="367"/>
    </location>
</feature>
<keyword evidence="2 8" id="KW-0378">Hydrolase</keyword>
<evidence type="ECO:0000256" key="2">
    <source>
        <dbReference type="ARBA" id="ARBA00022801"/>
    </source>
</evidence>
<reference evidence="8" key="1">
    <citation type="journal article" date="2013" name="J. Plant Res.">
        <title>Effect of fungi and light on seed germination of three Opuntia species from semiarid lands of central Mexico.</title>
        <authorList>
            <person name="Delgado-Sanchez P."/>
            <person name="Jimenez-Bremont J.F."/>
            <person name="Guerrero-Gonzalez Mde L."/>
            <person name="Flores J."/>
        </authorList>
    </citation>
    <scope>NUCLEOTIDE SEQUENCE</scope>
    <source>
        <tissue evidence="8">Cladode</tissue>
    </source>
</reference>
<organism evidence="8">
    <name type="scientific">Opuntia streptacantha</name>
    <name type="common">Prickly pear cactus</name>
    <name type="synonym">Opuntia cardona</name>
    <dbReference type="NCBI Taxonomy" id="393608"/>
    <lineage>
        <taxon>Eukaryota</taxon>
        <taxon>Viridiplantae</taxon>
        <taxon>Streptophyta</taxon>
        <taxon>Embryophyta</taxon>
        <taxon>Tracheophyta</taxon>
        <taxon>Spermatophyta</taxon>
        <taxon>Magnoliopsida</taxon>
        <taxon>eudicotyledons</taxon>
        <taxon>Gunneridae</taxon>
        <taxon>Pentapetalae</taxon>
        <taxon>Caryophyllales</taxon>
        <taxon>Cactineae</taxon>
        <taxon>Cactaceae</taxon>
        <taxon>Opuntioideae</taxon>
        <taxon>Opuntia</taxon>
    </lineage>
</organism>